<dbReference type="Gene3D" id="3.40.50.720">
    <property type="entry name" value="NAD(P)-binding Rossmann-like Domain"/>
    <property type="match status" value="1"/>
</dbReference>
<dbReference type="InterPro" id="IPR013149">
    <property type="entry name" value="ADH-like_C"/>
</dbReference>
<dbReference type="Pfam" id="PF08240">
    <property type="entry name" value="ADH_N"/>
    <property type="match status" value="1"/>
</dbReference>
<dbReference type="AlphaFoldDB" id="A0A7W4K5E2"/>
<evidence type="ECO:0000256" key="1">
    <source>
        <dbReference type="ARBA" id="ARBA00022857"/>
    </source>
</evidence>
<name>A0A7W4K5E2_9PROT</name>
<evidence type="ECO:0000259" key="2">
    <source>
        <dbReference type="SMART" id="SM00829"/>
    </source>
</evidence>
<keyword evidence="4" id="KW-1185">Reference proteome</keyword>
<dbReference type="InterPro" id="IPR051603">
    <property type="entry name" value="Zinc-ADH_QOR/CCCR"/>
</dbReference>
<dbReference type="InterPro" id="IPR020843">
    <property type="entry name" value="ER"/>
</dbReference>
<dbReference type="PANTHER" id="PTHR44154:SF1">
    <property type="entry name" value="QUINONE OXIDOREDUCTASE"/>
    <property type="match status" value="1"/>
</dbReference>
<dbReference type="CDD" id="cd08272">
    <property type="entry name" value="MDR6"/>
    <property type="match status" value="1"/>
</dbReference>
<dbReference type="SUPFAM" id="SSF50129">
    <property type="entry name" value="GroES-like"/>
    <property type="match status" value="1"/>
</dbReference>
<gene>
    <name evidence="3" type="ORF">HLH28_02750</name>
</gene>
<reference evidence="3 4" key="1">
    <citation type="submission" date="2020-04" db="EMBL/GenBank/DDBJ databases">
        <title>Description of novel Gluconacetobacter.</title>
        <authorList>
            <person name="Sombolestani A."/>
        </authorList>
    </citation>
    <scope>NUCLEOTIDE SEQUENCE [LARGE SCALE GENOMIC DNA]</scope>
    <source>
        <strain evidence="3 4">LMG 27802</strain>
    </source>
</reference>
<comment type="caution">
    <text evidence="3">The sequence shown here is derived from an EMBL/GenBank/DDBJ whole genome shotgun (WGS) entry which is preliminary data.</text>
</comment>
<dbReference type="Proteomes" id="UP000578030">
    <property type="component" value="Unassembled WGS sequence"/>
</dbReference>
<accession>A0A7W4K5E2</accession>
<organism evidence="3 4">
    <name type="scientific">Gluconacetobacter tumulisoli</name>
    <dbReference type="NCBI Taxonomy" id="1286189"/>
    <lineage>
        <taxon>Bacteria</taxon>
        <taxon>Pseudomonadati</taxon>
        <taxon>Pseudomonadota</taxon>
        <taxon>Alphaproteobacteria</taxon>
        <taxon>Acetobacterales</taxon>
        <taxon>Acetobacteraceae</taxon>
        <taxon>Gluconacetobacter</taxon>
    </lineage>
</organism>
<proteinExistence type="predicted"/>
<dbReference type="SUPFAM" id="SSF51735">
    <property type="entry name" value="NAD(P)-binding Rossmann-fold domains"/>
    <property type="match status" value="1"/>
</dbReference>
<evidence type="ECO:0000313" key="4">
    <source>
        <dbReference type="Proteomes" id="UP000578030"/>
    </source>
</evidence>
<dbReference type="Gene3D" id="3.90.180.10">
    <property type="entry name" value="Medium-chain alcohol dehydrogenases, catalytic domain"/>
    <property type="match status" value="1"/>
</dbReference>
<sequence>MRAAFLTKTGQFPSEIRSCDKPVPTKDQLLVRVHAASLNPVDLLIAGGHLPPAAPDLPAIPGLDFAGIVEAVGEAVTGFAVGDAVYGCAGGVKGRPGTFADYIAPEAALVAHKPRTLSMREAAAMPLVGITAWDGLVDRAALRADETVLIHGVTGGVSHAAIQIARSRGARVFATASSPEKAETARALGAVPIAYRTVPVADYVRDHTGGAGFDVVYDTVGGDVFEQSAQATRLYGRLVSCAAWQGHDLVPVLGHSLTLIGIFMLLPMLTGQGTARHGQILAALAALADTGALRPLLAERRFSLNEVGDAYALQAGGTAVGKIVIDIA</sequence>
<dbReference type="SMART" id="SM00829">
    <property type="entry name" value="PKS_ER"/>
    <property type="match status" value="1"/>
</dbReference>
<dbReference type="GO" id="GO:0016491">
    <property type="term" value="F:oxidoreductase activity"/>
    <property type="evidence" value="ECO:0007669"/>
    <property type="project" value="InterPro"/>
</dbReference>
<dbReference type="EMBL" id="JABEQM010000002">
    <property type="protein sequence ID" value="MBB2200505.1"/>
    <property type="molecule type" value="Genomic_DNA"/>
</dbReference>
<dbReference type="InterPro" id="IPR013154">
    <property type="entry name" value="ADH-like_N"/>
</dbReference>
<feature type="domain" description="Enoyl reductase (ER)" evidence="2">
    <location>
        <begin position="10"/>
        <end position="325"/>
    </location>
</feature>
<protein>
    <submittedName>
        <fullName evidence="3">Zinc-dependent alcohol dehydrogenase family protein</fullName>
    </submittedName>
</protein>
<dbReference type="PANTHER" id="PTHR44154">
    <property type="entry name" value="QUINONE OXIDOREDUCTASE"/>
    <property type="match status" value="1"/>
</dbReference>
<dbReference type="InterPro" id="IPR036291">
    <property type="entry name" value="NAD(P)-bd_dom_sf"/>
</dbReference>
<dbReference type="Pfam" id="PF00107">
    <property type="entry name" value="ADH_zinc_N"/>
    <property type="match status" value="1"/>
</dbReference>
<dbReference type="InterPro" id="IPR011032">
    <property type="entry name" value="GroES-like_sf"/>
</dbReference>
<keyword evidence="1" id="KW-0521">NADP</keyword>
<evidence type="ECO:0000313" key="3">
    <source>
        <dbReference type="EMBL" id="MBB2200505.1"/>
    </source>
</evidence>